<dbReference type="Gene3D" id="3.90.950.10">
    <property type="match status" value="1"/>
</dbReference>
<comment type="catalytic activity">
    <reaction evidence="9 10">
        <text>XTP + H2O = XMP + diphosphate + H(+)</text>
        <dbReference type="Rhea" id="RHEA:28610"/>
        <dbReference type="ChEBI" id="CHEBI:15377"/>
        <dbReference type="ChEBI" id="CHEBI:15378"/>
        <dbReference type="ChEBI" id="CHEBI:33019"/>
        <dbReference type="ChEBI" id="CHEBI:57464"/>
        <dbReference type="ChEBI" id="CHEBI:61314"/>
        <dbReference type="EC" id="3.6.1.66"/>
    </reaction>
</comment>
<keyword evidence="3 10" id="KW-0479">Metal-binding</keyword>
<comment type="catalytic activity">
    <reaction evidence="10">
        <text>ITP + H2O = IMP + diphosphate + H(+)</text>
        <dbReference type="Rhea" id="RHEA:29399"/>
        <dbReference type="ChEBI" id="CHEBI:15377"/>
        <dbReference type="ChEBI" id="CHEBI:15378"/>
        <dbReference type="ChEBI" id="CHEBI:33019"/>
        <dbReference type="ChEBI" id="CHEBI:58053"/>
        <dbReference type="ChEBI" id="CHEBI:61402"/>
        <dbReference type="EC" id="3.6.1.66"/>
    </reaction>
</comment>
<dbReference type="SUPFAM" id="SSF52972">
    <property type="entry name" value="ITPase-like"/>
    <property type="match status" value="1"/>
</dbReference>
<comment type="similarity">
    <text evidence="1 10 11">Belongs to the HAM1 NTPase family.</text>
</comment>
<feature type="binding site" evidence="10">
    <location>
        <position position="175"/>
    </location>
    <ligand>
        <name>substrate</name>
    </ligand>
</feature>
<dbReference type="FunFam" id="3.90.950.10:FF:000001">
    <property type="entry name" value="dITP/XTP pyrophosphatase"/>
    <property type="match status" value="1"/>
</dbReference>
<evidence type="ECO:0000256" key="5">
    <source>
        <dbReference type="ARBA" id="ARBA00022801"/>
    </source>
</evidence>
<comment type="caution">
    <text evidence="12">The sequence shown here is derived from an EMBL/GenBank/DDBJ whole genome shotgun (WGS) entry which is preliminary data.</text>
</comment>
<dbReference type="eggNOG" id="COG0127">
    <property type="taxonomic scope" value="Bacteria"/>
</dbReference>
<feature type="active site" description="Proton acceptor" evidence="10">
    <location>
        <position position="69"/>
    </location>
</feature>
<sequence>MKLLIASHNAGKVQEFQQLLAPLGLEVCSLLDYPEIEEVEETGTTFEENARLKAEQIAREMHCLTLADDSGLSVPSLDNAPGVYSARYAGQPKDDGKNRQKLLKKMEDFTGPDRAGHFTTCIVVAYPGVESLVVQGQVTGRITHEEKGQAGFGYDSIFYYEPLGLTFAEMEPAVKNQISHRAVAVAKLQDQLGGWLEATF</sequence>
<comment type="subunit">
    <text evidence="2 10">Homodimer.</text>
</comment>
<dbReference type="InterPro" id="IPR020922">
    <property type="entry name" value="dITP/XTP_pyrophosphatase"/>
</dbReference>
<dbReference type="HOGENOM" id="CLU_082080_0_2_9"/>
<evidence type="ECO:0000256" key="2">
    <source>
        <dbReference type="ARBA" id="ARBA00011738"/>
    </source>
</evidence>
<dbReference type="GO" id="GO:0046872">
    <property type="term" value="F:metal ion binding"/>
    <property type="evidence" value="ECO:0007669"/>
    <property type="project" value="UniProtKB-KW"/>
</dbReference>
<feature type="binding site" evidence="10">
    <location>
        <position position="69"/>
    </location>
    <ligand>
        <name>Mg(2+)</name>
        <dbReference type="ChEBI" id="CHEBI:18420"/>
    </ligand>
</feature>
<dbReference type="EC" id="3.6.1.66" evidence="10"/>
<evidence type="ECO:0000256" key="9">
    <source>
        <dbReference type="ARBA" id="ARBA00052017"/>
    </source>
</evidence>
<feature type="binding site" evidence="10">
    <location>
        <position position="70"/>
    </location>
    <ligand>
        <name>substrate</name>
    </ligand>
</feature>
<feature type="binding site" evidence="10">
    <location>
        <position position="40"/>
    </location>
    <ligand>
        <name>Mg(2+)</name>
        <dbReference type="ChEBI" id="CHEBI:18420"/>
    </ligand>
</feature>
<dbReference type="GO" id="GO:0036222">
    <property type="term" value="F:XTP diphosphatase activity"/>
    <property type="evidence" value="ECO:0007669"/>
    <property type="project" value="UniProtKB-UniRule"/>
</dbReference>
<evidence type="ECO:0000256" key="3">
    <source>
        <dbReference type="ARBA" id="ARBA00022723"/>
    </source>
</evidence>
<dbReference type="PATRIC" id="fig|883113.3.peg.1236"/>
<evidence type="ECO:0000256" key="10">
    <source>
        <dbReference type="HAMAP-Rule" id="MF_01405"/>
    </source>
</evidence>
<comment type="catalytic activity">
    <reaction evidence="8 10">
        <text>dITP + H2O = dIMP + diphosphate + H(+)</text>
        <dbReference type="Rhea" id="RHEA:28342"/>
        <dbReference type="ChEBI" id="CHEBI:15377"/>
        <dbReference type="ChEBI" id="CHEBI:15378"/>
        <dbReference type="ChEBI" id="CHEBI:33019"/>
        <dbReference type="ChEBI" id="CHEBI:61194"/>
        <dbReference type="ChEBI" id="CHEBI:61382"/>
        <dbReference type="EC" id="3.6.1.66"/>
    </reaction>
</comment>
<dbReference type="CDD" id="cd00515">
    <property type="entry name" value="HAM1"/>
    <property type="match status" value="1"/>
</dbReference>
<proteinExistence type="inferred from homology"/>
<evidence type="ECO:0000256" key="7">
    <source>
        <dbReference type="ARBA" id="ARBA00023080"/>
    </source>
</evidence>
<evidence type="ECO:0000256" key="6">
    <source>
        <dbReference type="ARBA" id="ARBA00022842"/>
    </source>
</evidence>
<evidence type="ECO:0000256" key="11">
    <source>
        <dbReference type="RuleBase" id="RU003781"/>
    </source>
</evidence>
<keyword evidence="4 10" id="KW-0547">Nucleotide-binding</keyword>
<keyword evidence="6 10" id="KW-0460">Magnesium</keyword>
<evidence type="ECO:0000256" key="1">
    <source>
        <dbReference type="ARBA" id="ARBA00008023"/>
    </source>
</evidence>
<dbReference type="GO" id="GO:0035870">
    <property type="term" value="F:dITP diphosphatase activity"/>
    <property type="evidence" value="ECO:0007669"/>
    <property type="project" value="UniProtKB-UniRule"/>
</dbReference>
<keyword evidence="7 10" id="KW-0546">Nucleotide metabolism</keyword>
<evidence type="ECO:0000256" key="8">
    <source>
        <dbReference type="ARBA" id="ARBA00051875"/>
    </source>
</evidence>
<dbReference type="InterPro" id="IPR002637">
    <property type="entry name" value="RdgB/HAM1"/>
</dbReference>
<feature type="binding site" evidence="10">
    <location>
        <begin position="180"/>
        <end position="181"/>
    </location>
    <ligand>
        <name>substrate</name>
    </ligand>
</feature>
<organism evidence="12 13">
    <name type="scientific">Facklamia languida CCUG 37842</name>
    <dbReference type="NCBI Taxonomy" id="883113"/>
    <lineage>
        <taxon>Bacteria</taxon>
        <taxon>Bacillati</taxon>
        <taxon>Bacillota</taxon>
        <taxon>Bacilli</taxon>
        <taxon>Lactobacillales</taxon>
        <taxon>Aerococcaceae</taxon>
        <taxon>Facklamia</taxon>
    </lineage>
</organism>
<feature type="binding site" evidence="10">
    <location>
        <begin position="152"/>
        <end position="155"/>
    </location>
    <ligand>
        <name>substrate</name>
    </ligand>
</feature>
<gene>
    <name evidence="12" type="ORF">HMPREF9708_01240</name>
</gene>
<name>H3NK51_9LACT</name>
<evidence type="ECO:0000313" key="12">
    <source>
        <dbReference type="EMBL" id="EHR36568.1"/>
    </source>
</evidence>
<dbReference type="PANTHER" id="PTHR11067">
    <property type="entry name" value="INOSINE TRIPHOSPHATE PYROPHOSPHATASE/HAM1 PROTEIN"/>
    <property type="match status" value="1"/>
</dbReference>
<dbReference type="STRING" id="883113.HMPREF9708_01240"/>
<dbReference type="GO" id="GO:0036220">
    <property type="term" value="F:ITP diphosphatase activity"/>
    <property type="evidence" value="ECO:0007669"/>
    <property type="project" value="UniProtKB-UniRule"/>
</dbReference>
<dbReference type="PANTHER" id="PTHR11067:SF9">
    <property type="entry name" value="INOSINE TRIPHOSPHATE PYROPHOSPHATASE"/>
    <property type="match status" value="1"/>
</dbReference>
<accession>H3NK51</accession>
<dbReference type="Proteomes" id="UP000006190">
    <property type="component" value="Unassembled WGS sequence"/>
</dbReference>
<dbReference type="AlphaFoldDB" id="H3NK51"/>
<dbReference type="GO" id="GO:0017111">
    <property type="term" value="F:ribonucleoside triphosphate phosphatase activity"/>
    <property type="evidence" value="ECO:0007669"/>
    <property type="project" value="InterPro"/>
</dbReference>
<dbReference type="Pfam" id="PF01725">
    <property type="entry name" value="Ham1p_like"/>
    <property type="match status" value="1"/>
</dbReference>
<feature type="binding site" evidence="10">
    <location>
        <begin position="7"/>
        <end position="12"/>
    </location>
    <ligand>
        <name>substrate</name>
    </ligand>
</feature>
<dbReference type="OrthoDB" id="9807456at2"/>
<comment type="cofactor">
    <cofactor evidence="10">
        <name>Mg(2+)</name>
        <dbReference type="ChEBI" id="CHEBI:18420"/>
    </cofactor>
    <text evidence="10">Binds 1 Mg(2+) ion per subunit.</text>
</comment>
<comment type="function">
    <text evidence="10">Pyrophosphatase that catalyzes the hydrolysis of nucleoside triphosphates to their monophosphate derivatives, with a high preference for the non-canonical purine nucleotides XTP (xanthosine triphosphate), dITP (deoxyinosine triphosphate) and ITP. Seems to function as a house-cleaning enzyme that removes non-canonical purine nucleotides from the nucleotide pool, thus preventing their incorporation into DNA/RNA and avoiding chromosomal lesions.</text>
</comment>
<dbReference type="NCBIfam" id="NF011397">
    <property type="entry name" value="PRK14822.1"/>
    <property type="match status" value="1"/>
</dbReference>
<evidence type="ECO:0000256" key="4">
    <source>
        <dbReference type="ARBA" id="ARBA00022741"/>
    </source>
</evidence>
<dbReference type="RefSeq" id="WP_006309441.1">
    <property type="nucleotide sequence ID" value="NZ_JH601133.1"/>
</dbReference>
<keyword evidence="5 10" id="KW-0378">Hydrolase</keyword>
<dbReference type="GO" id="GO:0000166">
    <property type="term" value="F:nucleotide binding"/>
    <property type="evidence" value="ECO:0007669"/>
    <property type="project" value="UniProtKB-KW"/>
</dbReference>
<dbReference type="GO" id="GO:0009146">
    <property type="term" value="P:purine nucleoside triphosphate catabolic process"/>
    <property type="evidence" value="ECO:0007669"/>
    <property type="project" value="UniProtKB-UniRule"/>
</dbReference>
<protein>
    <recommendedName>
        <fullName evidence="10">dITP/XTP pyrophosphatase</fullName>
        <ecNumber evidence="10">3.6.1.66</ecNumber>
    </recommendedName>
    <alternativeName>
        <fullName evidence="10">Non-canonical purine NTP pyrophosphatase</fullName>
    </alternativeName>
    <alternativeName>
        <fullName evidence="10">Non-standard purine NTP pyrophosphatase</fullName>
    </alternativeName>
    <alternativeName>
        <fullName evidence="10">Nucleoside-triphosphate diphosphatase</fullName>
    </alternativeName>
    <alternativeName>
        <fullName evidence="10">Nucleoside-triphosphate pyrophosphatase</fullName>
        <shortName evidence="10">NTPase</shortName>
    </alternativeName>
</protein>
<dbReference type="NCBIfam" id="TIGR00042">
    <property type="entry name" value="RdgB/HAM1 family non-canonical purine NTP pyrophosphatase"/>
    <property type="match status" value="1"/>
</dbReference>
<dbReference type="HAMAP" id="MF_01405">
    <property type="entry name" value="Non_canon_purine_NTPase"/>
    <property type="match status" value="1"/>
</dbReference>
<evidence type="ECO:0000313" key="13">
    <source>
        <dbReference type="Proteomes" id="UP000006190"/>
    </source>
</evidence>
<dbReference type="EMBL" id="AGEG01000014">
    <property type="protein sequence ID" value="EHR36568.1"/>
    <property type="molecule type" value="Genomic_DNA"/>
</dbReference>
<reference evidence="12 13" key="1">
    <citation type="submission" date="2012-01" db="EMBL/GenBank/DDBJ databases">
        <title>The Genome Sequence of Facklamia languida CCUG 37842.</title>
        <authorList>
            <consortium name="The Broad Institute Genome Sequencing Platform"/>
            <person name="Earl A."/>
            <person name="Ward D."/>
            <person name="Feldgarden M."/>
            <person name="Gevers D."/>
            <person name="Huys G."/>
            <person name="Young S.K."/>
            <person name="Zeng Q."/>
            <person name="Gargeya S."/>
            <person name="Fitzgerald M."/>
            <person name="Haas B."/>
            <person name="Abouelleil A."/>
            <person name="Alvarado L."/>
            <person name="Arachchi H.M."/>
            <person name="Berlin A."/>
            <person name="Chapman S.B."/>
            <person name="Gearin G."/>
            <person name="Goldberg J."/>
            <person name="Griggs A."/>
            <person name="Gujja S."/>
            <person name="Hansen M."/>
            <person name="Heiman D."/>
            <person name="Howarth C."/>
            <person name="Larimer J."/>
            <person name="Lui A."/>
            <person name="MacDonald P.J.P."/>
            <person name="McCowen C."/>
            <person name="Montmayeur A."/>
            <person name="Murphy C."/>
            <person name="Neiman D."/>
            <person name="Pearson M."/>
            <person name="Priest M."/>
            <person name="Roberts A."/>
            <person name="Saif S."/>
            <person name="Shea T."/>
            <person name="Sisk P."/>
            <person name="Stolte C."/>
            <person name="Sykes S."/>
            <person name="Wortman J."/>
            <person name="Nusbaum C."/>
            <person name="Birren B."/>
        </authorList>
    </citation>
    <scope>NUCLEOTIDE SEQUENCE [LARGE SCALE GENOMIC DNA]</scope>
    <source>
        <strain evidence="12 13">CCUG 37842</strain>
    </source>
</reference>
<dbReference type="GO" id="GO:0005829">
    <property type="term" value="C:cytosol"/>
    <property type="evidence" value="ECO:0007669"/>
    <property type="project" value="TreeGrafter"/>
</dbReference>
<keyword evidence="13" id="KW-1185">Reference proteome</keyword>
<dbReference type="GO" id="GO:0009117">
    <property type="term" value="P:nucleotide metabolic process"/>
    <property type="evidence" value="ECO:0007669"/>
    <property type="project" value="UniProtKB-KW"/>
</dbReference>
<dbReference type="InterPro" id="IPR029001">
    <property type="entry name" value="ITPase-like_fam"/>
</dbReference>